<reference evidence="2" key="1">
    <citation type="journal article" date="2014" name="Int. J. Syst. Evol. Microbiol.">
        <title>Complete genome sequence of Corynebacterium casei LMG S-19264T (=DSM 44701T), isolated from a smear-ripened cheese.</title>
        <authorList>
            <consortium name="US DOE Joint Genome Institute (JGI-PGF)"/>
            <person name="Walter F."/>
            <person name="Albersmeier A."/>
            <person name="Kalinowski J."/>
            <person name="Ruckert C."/>
        </authorList>
    </citation>
    <scope>NUCLEOTIDE SEQUENCE</scope>
    <source>
        <strain evidence="2">KCTC 32255</strain>
    </source>
</reference>
<organism evidence="2 3">
    <name type="scientific">Novosphingobium colocasiae</name>
    <dbReference type="NCBI Taxonomy" id="1256513"/>
    <lineage>
        <taxon>Bacteria</taxon>
        <taxon>Pseudomonadati</taxon>
        <taxon>Pseudomonadota</taxon>
        <taxon>Alphaproteobacteria</taxon>
        <taxon>Sphingomonadales</taxon>
        <taxon>Sphingomonadaceae</taxon>
        <taxon>Novosphingobium</taxon>
    </lineage>
</organism>
<dbReference type="InterPro" id="IPR004360">
    <property type="entry name" value="Glyas_Fos-R_dOase_dom"/>
</dbReference>
<dbReference type="PROSITE" id="PS51819">
    <property type="entry name" value="VOC"/>
    <property type="match status" value="1"/>
</dbReference>
<feature type="domain" description="VOC" evidence="1">
    <location>
        <begin position="8"/>
        <end position="127"/>
    </location>
</feature>
<evidence type="ECO:0000259" key="1">
    <source>
        <dbReference type="PROSITE" id="PS51819"/>
    </source>
</evidence>
<keyword evidence="3" id="KW-1185">Reference proteome</keyword>
<comment type="caution">
    <text evidence="2">The sequence shown here is derived from an EMBL/GenBank/DDBJ whole genome shotgun (WGS) entry which is preliminary data.</text>
</comment>
<evidence type="ECO:0000313" key="2">
    <source>
        <dbReference type="EMBL" id="GGZ11144.1"/>
    </source>
</evidence>
<dbReference type="Pfam" id="PF00903">
    <property type="entry name" value="Glyoxalase"/>
    <property type="match status" value="1"/>
</dbReference>
<name>A0A918PJ93_9SPHN</name>
<dbReference type="InterPro" id="IPR029068">
    <property type="entry name" value="Glyas_Bleomycin-R_OHBP_Dase"/>
</dbReference>
<dbReference type="SUPFAM" id="SSF54593">
    <property type="entry name" value="Glyoxalase/Bleomycin resistance protein/Dihydroxybiphenyl dioxygenase"/>
    <property type="match status" value="1"/>
</dbReference>
<accession>A0A918PJ93</accession>
<sequence length="184" mass="21183">MDPRPRLQFSHVGLYVSDTDAIVRFYTEVMGFFVTDRGMLNGSSITFLSQNPSEHHQIVFISSPEAEGSAKVLNQMSFRLDSLATLLEFAKRLDGEKVTDLEPVIHGNAWSLYFRDPAGNRVEVFTDSDWYIEQPIKEPLDFSLSEDEIRRQTQAFCERQPGFKPIEEWQAEMQVLMQARSAER</sequence>
<dbReference type="InterPro" id="IPR037523">
    <property type="entry name" value="VOC_core"/>
</dbReference>
<dbReference type="EMBL" id="BMZA01000012">
    <property type="protein sequence ID" value="GGZ11144.1"/>
    <property type="molecule type" value="Genomic_DNA"/>
</dbReference>
<gene>
    <name evidence="2" type="ORF">GCM10011614_27590</name>
</gene>
<dbReference type="Proteomes" id="UP000648075">
    <property type="component" value="Unassembled WGS sequence"/>
</dbReference>
<protein>
    <recommendedName>
        <fullName evidence="1">VOC domain-containing protein</fullName>
    </recommendedName>
</protein>
<dbReference type="RefSeq" id="WP_189621810.1">
    <property type="nucleotide sequence ID" value="NZ_BMZA01000012.1"/>
</dbReference>
<proteinExistence type="predicted"/>
<dbReference type="Gene3D" id="3.10.180.10">
    <property type="entry name" value="2,3-Dihydroxybiphenyl 1,2-Dioxygenase, domain 1"/>
    <property type="match status" value="1"/>
</dbReference>
<evidence type="ECO:0000313" key="3">
    <source>
        <dbReference type="Proteomes" id="UP000648075"/>
    </source>
</evidence>
<dbReference type="AlphaFoldDB" id="A0A918PJ93"/>
<reference evidence="2" key="2">
    <citation type="submission" date="2020-09" db="EMBL/GenBank/DDBJ databases">
        <authorList>
            <person name="Sun Q."/>
            <person name="Kim S."/>
        </authorList>
    </citation>
    <scope>NUCLEOTIDE SEQUENCE</scope>
    <source>
        <strain evidence="2">KCTC 32255</strain>
    </source>
</reference>